<dbReference type="PANTHER" id="PTHR21240">
    <property type="entry name" value="2-AMINO-3-CARBOXYLMUCONATE-6-SEMIALDEHYDE DECARBOXYLASE"/>
    <property type="match status" value="1"/>
</dbReference>
<dbReference type="Proteomes" id="UP000255421">
    <property type="component" value="Unassembled WGS sequence"/>
</dbReference>
<dbReference type="SUPFAM" id="SSF51556">
    <property type="entry name" value="Metallo-dependent hydrolases"/>
    <property type="match status" value="1"/>
</dbReference>
<dbReference type="AlphaFoldDB" id="A0A370IGT7"/>
<dbReference type="GO" id="GO:0005737">
    <property type="term" value="C:cytoplasm"/>
    <property type="evidence" value="ECO:0007669"/>
    <property type="project" value="TreeGrafter"/>
</dbReference>
<dbReference type="InterPro" id="IPR032465">
    <property type="entry name" value="ACMSD"/>
</dbReference>
<gene>
    <name evidence="3" type="ORF">DWB78_17435</name>
</gene>
<evidence type="ECO:0000313" key="4">
    <source>
        <dbReference type="Proteomes" id="UP000255421"/>
    </source>
</evidence>
<keyword evidence="4" id="KW-1185">Reference proteome</keyword>
<accession>A0A370IGT7</accession>
<comment type="caution">
    <text evidence="3">The sequence shown here is derived from an EMBL/GenBank/DDBJ whole genome shotgun (WGS) entry which is preliminary data.</text>
</comment>
<name>A0A370IGT7_9EURY</name>
<evidence type="ECO:0000256" key="1">
    <source>
        <dbReference type="ARBA" id="ARBA00023239"/>
    </source>
</evidence>
<proteinExistence type="predicted"/>
<dbReference type="GO" id="GO:0016831">
    <property type="term" value="F:carboxy-lyase activity"/>
    <property type="evidence" value="ECO:0007669"/>
    <property type="project" value="InterPro"/>
</dbReference>
<protein>
    <recommendedName>
        <fullName evidence="2">Amidohydrolase-related domain-containing protein</fullName>
    </recommendedName>
</protein>
<evidence type="ECO:0000313" key="3">
    <source>
        <dbReference type="EMBL" id="RDI69928.1"/>
    </source>
</evidence>
<dbReference type="GO" id="GO:0016787">
    <property type="term" value="F:hydrolase activity"/>
    <property type="evidence" value="ECO:0007669"/>
    <property type="project" value="InterPro"/>
</dbReference>
<keyword evidence="1" id="KW-0456">Lyase</keyword>
<dbReference type="GO" id="GO:0019748">
    <property type="term" value="P:secondary metabolic process"/>
    <property type="evidence" value="ECO:0007669"/>
    <property type="project" value="TreeGrafter"/>
</dbReference>
<reference evidence="3 4" key="1">
    <citation type="submission" date="2018-07" db="EMBL/GenBank/DDBJ databases">
        <title>Genome sequence of extremly halophilic archaeon Halopelagius longus strain BC12-B1.</title>
        <authorList>
            <person name="Zhang X."/>
        </authorList>
    </citation>
    <scope>NUCLEOTIDE SEQUENCE [LARGE SCALE GENOMIC DNA]</scope>
    <source>
        <strain evidence="3 4">BC12-B1</strain>
    </source>
</reference>
<dbReference type="Pfam" id="PF04909">
    <property type="entry name" value="Amidohydro_2"/>
    <property type="match status" value="1"/>
</dbReference>
<dbReference type="EMBL" id="QQST01000003">
    <property type="protein sequence ID" value="RDI69928.1"/>
    <property type="molecule type" value="Genomic_DNA"/>
</dbReference>
<sequence length="131" mass="14689">MIHHGVLDRYPNLTLVYHHLGGNIASMFGRVHVQLDANRWPQQDSVLDFDDFEQTLTDRIYVDTSGFFGYAAPLRAALEVFPSSQILFGTDTPYEPRSTGEARRFASTVSDVASKSEARRILGENARSLLT</sequence>
<feature type="domain" description="Amidohydrolase-related" evidence="2">
    <location>
        <begin position="3"/>
        <end position="130"/>
    </location>
</feature>
<dbReference type="InterPro" id="IPR006680">
    <property type="entry name" value="Amidohydro-rel"/>
</dbReference>
<evidence type="ECO:0000259" key="2">
    <source>
        <dbReference type="Pfam" id="PF04909"/>
    </source>
</evidence>
<dbReference type="Gene3D" id="3.20.20.140">
    <property type="entry name" value="Metal-dependent hydrolases"/>
    <property type="match status" value="1"/>
</dbReference>
<organism evidence="3 4">
    <name type="scientific">Halopelagius longus</name>
    <dbReference type="NCBI Taxonomy" id="1236180"/>
    <lineage>
        <taxon>Archaea</taxon>
        <taxon>Methanobacteriati</taxon>
        <taxon>Methanobacteriota</taxon>
        <taxon>Stenosarchaea group</taxon>
        <taxon>Halobacteria</taxon>
        <taxon>Halobacteriales</taxon>
        <taxon>Haloferacaceae</taxon>
    </lineage>
</organism>
<dbReference type="PANTHER" id="PTHR21240:SF28">
    <property type="entry name" value="ISO-OROTATE DECARBOXYLASE (EUROFUNG)"/>
    <property type="match status" value="1"/>
</dbReference>
<dbReference type="InterPro" id="IPR032466">
    <property type="entry name" value="Metal_Hydrolase"/>
</dbReference>